<keyword evidence="1" id="KW-1133">Transmembrane helix</keyword>
<feature type="transmembrane region" description="Helical" evidence="1">
    <location>
        <begin position="496"/>
        <end position="516"/>
    </location>
</feature>
<reference evidence="2 3" key="1">
    <citation type="journal article" date="2018" name="PLoS ONE">
        <title>The draft genome of Kipferlia bialata reveals reductive genome evolution in fornicate parasites.</title>
        <authorList>
            <person name="Tanifuji G."/>
            <person name="Takabayashi S."/>
            <person name="Kume K."/>
            <person name="Takagi M."/>
            <person name="Nakayama T."/>
            <person name="Kamikawa R."/>
            <person name="Inagaki Y."/>
            <person name="Hashimoto T."/>
        </authorList>
    </citation>
    <scope>NUCLEOTIDE SEQUENCE [LARGE SCALE GENOMIC DNA]</scope>
    <source>
        <strain evidence="2">NY0173</strain>
    </source>
</reference>
<protein>
    <submittedName>
        <fullName evidence="2">Major facilitator superfamily protein</fullName>
    </submittedName>
</protein>
<dbReference type="Pfam" id="PF07690">
    <property type="entry name" value="MFS_1"/>
    <property type="match status" value="1"/>
</dbReference>
<dbReference type="AlphaFoldDB" id="A0A9K3CY86"/>
<dbReference type="InterPro" id="IPR036259">
    <property type="entry name" value="MFS_trans_sf"/>
</dbReference>
<dbReference type="Gene3D" id="1.20.1250.20">
    <property type="entry name" value="MFS general substrate transporter like domains"/>
    <property type="match status" value="1"/>
</dbReference>
<feature type="transmembrane region" description="Helical" evidence="1">
    <location>
        <begin position="438"/>
        <end position="462"/>
    </location>
</feature>
<keyword evidence="1" id="KW-0472">Membrane</keyword>
<keyword evidence="3" id="KW-1185">Reference proteome</keyword>
<feature type="transmembrane region" description="Helical" evidence="1">
    <location>
        <begin position="199"/>
        <end position="220"/>
    </location>
</feature>
<feature type="transmembrane region" description="Helical" evidence="1">
    <location>
        <begin position="164"/>
        <end position="187"/>
    </location>
</feature>
<dbReference type="InterPro" id="IPR011701">
    <property type="entry name" value="MFS"/>
</dbReference>
<feature type="transmembrane region" description="Helical" evidence="1">
    <location>
        <begin position="114"/>
        <end position="131"/>
    </location>
</feature>
<dbReference type="EMBL" id="BDIP01001447">
    <property type="protein sequence ID" value="GIQ84415.1"/>
    <property type="molecule type" value="Genomic_DNA"/>
</dbReference>
<dbReference type="GO" id="GO:0022857">
    <property type="term" value="F:transmembrane transporter activity"/>
    <property type="evidence" value="ECO:0007669"/>
    <property type="project" value="InterPro"/>
</dbReference>
<keyword evidence="1" id="KW-0812">Transmembrane</keyword>
<organism evidence="2 3">
    <name type="scientific">Kipferlia bialata</name>
    <dbReference type="NCBI Taxonomy" id="797122"/>
    <lineage>
        <taxon>Eukaryota</taxon>
        <taxon>Metamonada</taxon>
        <taxon>Carpediemonas-like organisms</taxon>
        <taxon>Kipferlia</taxon>
    </lineage>
</organism>
<feature type="transmembrane region" description="Helical" evidence="1">
    <location>
        <begin position="469"/>
        <end position="490"/>
    </location>
</feature>
<name>A0A9K3CY86_9EUKA</name>
<sequence length="541" mass="58394">MDNEKSKGDLLTVQLLVLSDTPEVEKAQGKRERERERSALMARQKKVVHYDEPFLHEPFLVTMHDNPQRLLNTSVYGLVLMLSLLGVMLPHMFIKFTLSASLTYTVPLLYKTSIAFALPLLLVIPFTGSAVDKRGRKGSMITGLCGASVSWLLLALSYRDTDGLLIVSRVCSGFFSGMVIVSSYAALLDCIGFAPLNLVWVEAGVVSTLCLGYPLGSLYVRLLPWFAGLLGNDNPTGTSTGMVPWAYPLVLCGVSCAVLTALGALAVLCLCSETASGEILKVKSSALRLLEGAAKLTKKEKMRRHGIRRHITYQQGLFGLYSFYATSTLKAIKGLLHKQNDYLTTLALSLTTWLGLGVLCATIAGSYLPILPETYQVLISALVTGLAPLGLYRVFGPLSLSDCWMRLSVTVGGGLAACGCAGLHFLPPGVNTYMLPQLMYAAYVMGMSLLTPPLMAHSVIFVNQGWRGISTALILLCRGSGLAVGAALAIRMQYLYSTTPLLIVALVIMLSSLIGLQAKGKVLMSETCTEWETVSGTDEQV</sequence>
<feature type="transmembrane region" description="Helical" evidence="1">
    <location>
        <begin position="245"/>
        <end position="271"/>
    </location>
</feature>
<dbReference type="SUPFAM" id="SSF103473">
    <property type="entry name" value="MFS general substrate transporter"/>
    <property type="match status" value="1"/>
</dbReference>
<dbReference type="Proteomes" id="UP000265618">
    <property type="component" value="Unassembled WGS sequence"/>
</dbReference>
<feature type="transmembrane region" description="Helical" evidence="1">
    <location>
        <begin position="75"/>
        <end position="94"/>
    </location>
</feature>
<accession>A0A9K3CY86</accession>
<feature type="transmembrane region" description="Helical" evidence="1">
    <location>
        <begin position="342"/>
        <end position="368"/>
    </location>
</feature>
<feature type="transmembrane region" description="Helical" evidence="1">
    <location>
        <begin position="407"/>
        <end position="426"/>
    </location>
</feature>
<comment type="caution">
    <text evidence="2">The sequence shown here is derived from an EMBL/GenBank/DDBJ whole genome shotgun (WGS) entry which is preliminary data.</text>
</comment>
<feature type="transmembrane region" description="Helical" evidence="1">
    <location>
        <begin position="374"/>
        <end position="395"/>
    </location>
</feature>
<evidence type="ECO:0000313" key="2">
    <source>
        <dbReference type="EMBL" id="GIQ84415.1"/>
    </source>
</evidence>
<evidence type="ECO:0000313" key="3">
    <source>
        <dbReference type="Proteomes" id="UP000265618"/>
    </source>
</evidence>
<gene>
    <name evidence="2" type="ORF">KIPB_005900</name>
</gene>
<feature type="transmembrane region" description="Helical" evidence="1">
    <location>
        <begin position="138"/>
        <end position="158"/>
    </location>
</feature>
<evidence type="ECO:0000256" key="1">
    <source>
        <dbReference type="SAM" id="Phobius"/>
    </source>
</evidence>
<proteinExistence type="predicted"/>